<proteinExistence type="predicted"/>
<dbReference type="AlphaFoldDB" id="A0A2P6VQA4"/>
<name>A0A2P6VQA4_9CHLO</name>
<dbReference type="PANTHER" id="PTHR16038">
    <property type="entry name" value="NOP SEVEN ASSOCIATED PROTEIN 1"/>
    <property type="match status" value="1"/>
</dbReference>
<gene>
    <name evidence="2" type="primary">g413</name>
    <name evidence="2" type="ORF">C2E20_0413</name>
</gene>
<accession>A0A2P6VQA4</accession>
<dbReference type="PANTHER" id="PTHR16038:SF4">
    <property type="entry name" value="WD REPEAT-CONTAINING PROTEIN 74"/>
    <property type="match status" value="1"/>
</dbReference>
<feature type="compositionally biased region" description="Basic and acidic residues" evidence="1">
    <location>
        <begin position="333"/>
        <end position="346"/>
    </location>
</feature>
<evidence type="ECO:0000313" key="3">
    <source>
        <dbReference type="Proteomes" id="UP000239649"/>
    </source>
</evidence>
<comment type="caution">
    <text evidence="2">The sequence shown here is derived from an EMBL/GenBank/DDBJ whole genome shotgun (WGS) entry which is preliminary data.</text>
</comment>
<dbReference type="GO" id="GO:0042273">
    <property type="term" value="P:ribosomal large subunit biogenesis"/>
    <property type="evidence" value="ECO:0007669"/>
    <property type="project" value="InterPro"/>
</dbReference>
<dbReference type="Proteomes" id="UP000239649">
    <property type="component" value="Unassembled WGS sequence"/>
</dbReference>
<evidence type="ECO:0000313" key="2">
    <source>
        <dbReference type="EMBL" id="PSC76245.1"/>
    </source>
</evidence>
<protein>
    <submittedName>
        <fullName evidence="2">WD repeat-containing 74</fullName>
    </submittedName>
</protein>
<organism evidence="2 3">
    <name type="scientific">Micractinium conductrix</name>
    <dbReference type="NCBI Taxonomy" id="554055"/>
    <lineage>
        <taxon>Eukaryota</taxon>
        <taxon>Viridiplantae</taxon>
        <taxon>Chlorophyta</taxon>
        <taxon>core chlorophytes</taxon>
        <taxon>Trebouxiophyceae</taxon>
        <taxon>Chlorellales</taxon>
        <taxon>Chlorellaceae</taxon>
        <taxon>Chlorella clade</taxon>
        <taxon>Micractinium</taxon>
    </lineage>
</organism>
<dbReference type="GO" id="GO:0030687">
    <property type="term" value="C:preribosome, large subunit precursor"/>
    <property type="evidence" value="ECO:0007669"/>
    <property type="project" value="TreeGrafter"/>
</dbReference>
<feature type="region of interest" description="Disordered" evidence="1">
    <location>
        <begin position="324"/>
        <end position="404"/>
    </location>
</feature>
<feature type="compositionally biased region" description="Basic and acidic residues" evidence="1">
    <location>
        <begin position="366"/>
        <end position="375"/>
    </location>
</feature>
<evidence type="ECO:0000256" key="1">
    <source>
        <dbReference type="SAM" id="MobiDB-lite"/>
    </source>
</evidence>
<dbReference type="OrthoDB" id="18388at2759"/>
<dbReference type="SMART" id="SM00320">
    <property type="entry name" value="WD40"/>
    <property type="match status" value="4"/>
</dbReference>
<reference evidence="2 3" key="1">
    <citation type="journal article" date="2018" name="Plant J.">
        <title>Genome sequences of Chlorella sorokiniana UTEX 1602 and Micractinium conductrix SAG 241.80: implications to maltose excretion by a green alga.</title>
        <authorList>
            <person name="Arriola M.B."/>
            <person name="Velmurugan N."/>
            <person name="Zhang Y."/>
            <person name="Plunkett M.H."/>
            <person name="Hondzo H."/>
            <person name="Barney B.M."/>
        </authorList>
    </citation>
    <scope>NUCLEOTIDE SEQUENCE [LARGE SCALE GENOMIC DNA]</scope>
    <source>
        <strain evidence="2 3">SAG 241.80</strain>
    </source>
</reference>
<dbReference type="STRING" id="554055.A0A2P6VQA4"/>
<dbReference type="InterPro" id="IPR011047">
    <property type="entry name" value="Quinoprotein_ADH-like_sf"/>
</dbReference>
<dbReference type="EMBL" id="LHPF02000001">
    <property type="protein sequence ID" value="PSC76245.1"/>
    <property type="molecule type" value="Genomic_DNA"/>
</dbReference>
<keyword evidence="3" id="KW-1185">Reference proteome</keyword>
<sequence>MALDSAGGVGDTGSAVLAVARCNGGIELRSPLSGVLLGSIPPAAAPAGSKGKQAEEAVHVRGLHLLWGDDAAEGLPAVLSVTQGGTARVHCSLTQQQAAQQQGGVQQQQQRGGAWEERRSWQVPPEVCCTAYDAASGRLAVGCQGAELRLFEASSGELVFTFKGGKPNMVGLVDKPWNTALAFLPSPSSAGSADSGSCAPGSRLLVGTGYHKVRLYDAEAGKRPQMELSWREGRVTSLALEPDGQRCWVANGMGHIEVLDLSARKFVGAIKGLAGSARALAAHPEAPLLASVGLDRYLRLHDRNTRQLAAKVYLKTLPSGVAFCPTDASMLPPRKEPSEADKEGEGRRRRRKAAASSDDDDEDSEAEAKAAEAARRRQAGKRGKGRGEGGGRKQKQRHGVDDSD</sequence>
<dbReference type="GO" id="GO:0005730">
    <property type="term" value="C:nucleolus"/>
    <property type="evidence" value="ECO:0007669"/>
    <property type="project" value="InterPro"/>
</dbReference>
<dbReference type="Gene3D" id="2.130.10.10">
    <property type="entry name" value="YVTN repeat-like/Quinoprotein amine dehydrogenase"/>
    <property type="match status" value="1"/>
</dbReference>
<dbReference type="InterPro" id="IPR001680">
    <property type="entry name" value="WD40_rpt"/>
</dbReference>
<dbReference type="InterPro" id="IPR037379">
    <property type="entry name" value="WDR74/Nsa1"/>
</dbReference>
<dbReference type="InterPro" id="IPR015943">
    <property type="entry name" value="WD40/YVTN_repeat-like_dom_sf"/>
</dbReference>
<dbReference type="SUPFAM" id="SSF50998">
    <property type="entry name" value="Quinoprotein alcohol dehydrogenase-like"/>
    <property type="match status" value="1"/>
</dbReference>